<gene>
    <name evidence="3" type="primary">pilO2</name>
    <name evidence="3" type="ORF">REH87_001557</name>
</gene>
<sequence>MFARKKNSIPPLGAAAKASASGGSDVGVNTLIVHGRKLVGGLLWEPLESYRNYMAEAKRIGKQRKMDMVAIRKSDSAIQAGFAPRTKERLKGHYSLAATLAGSLGESWMGAFELEDGRYALVTVIDGIVLPGQDIIGDRERISAELNKTYSLVTADPVKAAKLEGKIIAPASFNFSNDNRAVAEIIGPDSFRKEYLLRQLTLGLTAQQIALGGVAAAAVVAAGAGVLYWMEKREQAEREALALAQATEQKRLELEAARAIPQPWTSQPDARKLLGAAAMVLEDAPLSIAGWSYAESACDSQQCALIYRRAPGGTSIGAFLSAGAAAGGKRLDDGTGVIYSKLELAPEKGDLLSPIAEREYSFVNYFQAFGPYVSTSITAAAAVAPADSGAPKPTWLKREFTIGTAFPPELLLEGLDTTGLRITKIVAFVPSTETANSSERPQTQFDCSSELICWNIQGELYGR</sequence>
<evidence type="ECO:0000313" key="4">
    <source>
        <dbReference type="Proteomes" id="UP001225498"/>
    </source>
</evidence>
<evidence type="ECO:0000313" key="3">
    <source>
        <dbReference type="EMBL" id="EKZ1926560.1"/>
    </source>
</evidence>
<evidence type="ECO:0000256" key="1">
    <source>
        <dbReference type="SAM" id="MobiDB-lite"/>
    </source>
</evidence>
<proteinExistence type="predicted"/>
<comment type="caution">
    <text evidence="3">The sequence shown here is derived from an EMBL/GenBank/DDBJ whole genome shotgun (WGS) entry which is preliminary data.</text>
</comment>
<feature type="transmembrane region" description="Helical" evidence="2">
    <location>
        <begin position="209"/>
        <end position="230"/>
    </location>
</feature>
<dbReference type="Pfam" id="PF06864">
    <property type="entry name" value="PAP_PilO"/>
    <property type="match status" value="1"/>
</dbReference>
<name>A0AAI9G0D9_STEMA</name>
<keyword evidence="2" id="KW-1133">Transmembrane helix</keyword>
<evidence type="ECO:0000256" key="2">
    <source>
        <dbReference type="SAM" id="Phobius"/>
    </source>
</evidence>
<organism evidence="3 4">
    <name type="scientific">Stenotrophomonas maltophilia</name>
    <name type="common">Pseudomonas maltophilia</name>
    <name type="synonym">Xanthomonas maltophilia</name>
    <dbReference type="NCBI Taxonomy" id="40324"/>
    <lineage>
        <taxon>Bacteria</taxon>
        <taxon>Pseudomonadati</taxon>
        <taxon>Pseudomonadota</taxon>
        <taxon>Gammaproteobacteria</taxon>
        <taxon>Lysobacterales</taxon>
        <taxon>Lysobacteraceae</taxon>
        <taxon>Stenotrophomonas</taxon>
        <taxon>Stenotrophomonas maltophilia group</taxon>
    </lineage>
</organism>
<protein>
    <submittedName>
        <fullName evidence="3">Type 4b pilus protein PilO2</fullName>
    </submittedName>
</protein>
<dbReference type="EMBL" id="ABLTIR010000023">
    <property type="protein sequence ID" value="EKZ1926560.1"/>
    <property type="molecule type" value="Genomic_DNA"/>
</dbReference>
<keyword evidence="2" id="KW-0812">Transmembrane</keyword>
<keyword evidence="2" id="KW-0472">Membrane</keyword>
<dbReference type="RefSeq" id="WP_164076460.1">
    <property type="nucleotide sequence ID" value="NZ_JAOCKI010000015.1"/>
</dbReference>
<feature type="compositionally biased region" description="Low complexity" evidence="1">
    <location>
        <begin position="13"/>
        <end position="23"/>
    </location>
</feature>
<dbReference type="AlphaFoldDB" id="A0AAI9G0D9"/>
<feature type="region of interest" description="Disordered" evidence="1">
    <location>
        <begin position="1"/>
        <end position="23"/>
    </location>
</feature>
<dbReference type="Proteomes" id="UP001225498">
    <property type="component" value="Unassembled WGS sequence"/>
</dbReference>
<accession>A0AAI9G0D9</accession>
<reference evidence="3" key="1">
    <citation type="submission" date="2023-08" db="EMBL/GenBank/DDBJ databases">
        <authorList>
            <consortium name="Clinical and Environmental Microbiology Branch: Whole genome sequencing antimicrobial resistance pathogens in the healthcare setting"/>
        </authorList>
    </citation>
    <scope>NUCLEOTIDE SEQUENCE</scope>
    <source>
        <strain evidence="3">2023CJ-00293</strain>
    </source>
</reference>
<dbReference type="InterPro" id="IPR009663">
    <property type="entry name" value="PAP_PilO"/>
</dbReference>